<organism evidence="1 2">
    <name type="scientific">Cinchona calisaya</name>
    <dbReference type="NCBI Taxonomy" id="153742"/>
    <lineage>
        <taxon>Eukaryota</taxon>
        <taxon>Viridiplantae</taxon>
        <taxon>Streptophyta</taxon>
        <taxon>Embryophyta</taxon>
        <taxon>Tracheophyta</taxon>
        <taxon>Spermatophyta</taxon>
        <taxon>Magnoliopsida</taxon>
        <taxon>eudicotyledons</taxon>
        <taxon>Gunneridae</taxon>
        <taxon>Pentapetalae</taxon>
        <taxon>asterids</taxon>
        <taxon>lamiids</taxon>
        <taxon>Gentianales</taxon>
        <taxon>Rubiaceae</taxon>
        <taxon>Cinchonoideae</taxon>
        <taxon>Cinchoneae</taxon>
        <taxon>Cinchona</taxon>
    </lineage>
</organism>
<reference evidence="1 2" key="1">
    <citation type="submission" date="2024-11" db="EMBL/GenBank/DDBJ databases">
        <title>A near-complete genome assembly of Cinchona calisaya.</title>
        <authorList>
            <person name="Lian D.C."/>
            <person name="Zhao X.W."/>
            <person name="Wei L."/>
        </authorList>
    </citation>
    <scope>NUCLEOTIDE SEQUENCE [LARGE SCALE GENOMIC DNA]</scope>
    <source>
        <tissue evidence="1">Nenye</tissue>
    </source>
</reference>
<dbReference type="EMBL" id="JBJUIK010000013">
    <property type="protein sequence ID" value="KAL3506852.1"/>
    <property type="molecule type" value="Genomic_DNA"/>
</dbReference>
<sequence length="199" mass="22634">MDVDKETGLAHAAESHMLSEPATTGRKAWWEKFTNLRRHVPDPWLCIGDFNEVLFGKEFVGFLGAPYTWFRGQKTEMATWGRLDRARGNPCWTTIFPYFIVHHLVSHKFDYLTKCAMEVIKCDRIHGVSLAHNTPSISHLLFANDTLLFENATKEEVLFIKQLIELYGATSGQFEKSAVVFIRGTLAEAIAKICEQLAI</sequence>
<evidence type="ECO:0000313" key="1">
    <source>
        <dbReference type="EMBL" id="KAL3506852.1"/>
    </source>
</evidence>
<gene>
    <name evidence="1" type="ORF">ACH5RR_032234</name>
</gene>
<evidence type="ECO:0000313" key="2">
    <source>
        <dbReference type="Proteomes" id="UP001630127"/>
    </source>
</evidence>
<protein>
    <recommendedName>
        <fullName evidence="3">Reverse transcriptase</fullName>
    </recommendedName>
</protein>
<dbReference type="AlphaFoldDB" id="A0ABD2YLW5"/>
<dbReference type="SUPFAM" id="SSF56219">
    <property type="entry name" value="DNase I-like"/>
    <property type="match status" value="1"/>
</dbReference>
<accession>A0ABD2YLW5</accession>
<keyword evidence="2" id="KW-1185">Reference proteome</keyword>
<dbReference type="Proteomes" id="UP001630127">
    <property type="component" value="Unassembled WGS sequence"/>
</dbReference>
<dbReference type="InterPro" id="IPR036691">
    <property type="entry name" value="Endo/exonu/phosph_ase_sf"/>
</dbReference>
<proteinExistence type="predicted"/>
<evidence type="ECO:0008006" key="3">
    <source>
        <dbReference type="Google" id="ProtNLM"/>
    </source>
</evidence>
<comment type="caution">
    <text evidence="1">The sequence shown here is derived from an EMBL/GenBank/DDBJ whole genome shotgun (WGS) entry which is preliminary data.</text>
</comment>
<name>A0ABD2YLW5_9GENT</name>